<reference evidence="1 2" key="1">
    <citation type="submission" date="2019-06" db="EMBL/GenBank/DDBJ databases">
        <title>Whole genome shotgun sequence of Brevibacillus agri NBRC 15538.</title>
        <authorList>
            <person name="Hosoyama A."/>
            <person name="Uohara A."/>
            <person name="Ohji S."/>
            <person name="Ichikawa N."/>
        </authorList>
    </citation>
    <scope>NUCLEOTIDE SEQUENCE [LARGE SCALE GENOMIC DNA]</scope>
    <source>
        <strain evidence="1 2">NBRC 15538</strain>
    </source>
</reference>
<proteinExistence type="predicted"/>
<comment type="caution">
    <text evidence="1">The sequence shown here is derived from an EMBL/GenBank/DDBJ whole genome shotgun (WGS) entry which is preliminary data.</text>
</comment>
<protein>
    <submittedName>
        <fullName evidence="1">Uncharacterized protein</fullName>
    </submittedName>
</protein>
<accession>A0ABQ0SM21</accession>
<dbReference type="Proteomes" id="UP000317180">
    <property type="component" value="Unassembled WGS sequence"/>
</dbReference>
<sequence length="49" mass="5671">MSISYYYLLCRSYCKAVSPVKYEQGAEKRKKRAYSPFFVDGSINIAPKI</sequence>
<evidence type="ECO:0000313" key="2">
    <source>
        <dbReference type="Proteomes" id="UP000317180"/>
    </source>
</evidence>
<name>A0ABQ0SM21_9BACL</name>
<evidence type="ECO:0000313" key="1">
    <source>
        <dbReference type="EMBL" id="GED24952.1"/>
    </source>
</evidence>
<keyword evidence="2" id="KW-1185">Reference proteome</keyword>
<organism evidence="1 2">
    <name type="scientific">Brevibacillus agri</name>
    <dbReference type="NCBI Taxonomy" id="51101"/>
    <lineage>
        <taxon>Bacteria</taxon>
        <taxon>Bacillati</taxon>
        <taxon>Bacillota</taxon>
        <taxon>Bacilli</taxon>
        <taxon>Bacillales</taxon>
        <taxon>Paenibacillaceae</taxon>
        <taxon>Brevibacillus</taxon>
    </lineage>
</organism>
<gene>
    <name evidence="1" type="ORF">BAG01nite_10540</name>
</gene>
<dbReference type="EMBL" id="BJOD01000009">
    <property type="protein sequence ID" value="GED24952.1"/>
    <property type="molecule type" value="Genomic_DNA"/>
</dbReference>